<feature type="domain" description="Multidrug resistance protein MdtA-like barrel-sandwich hybrid" evidence="3">
    <location>
        <begin position="106"/>
        <end position="290"/>
    </location>
</feature>
<feature type="coiled-coil region" evidence="1">
    <location>
        <begin position="133"/>
        <end position="167"/>
    </location>
</feature>
<dbReference type="PANTHER" id="PTHR30386">
    <property type="entry name" value="MEMBRANE FUSION SUBUNIT OF EMRAB-TOLC MULTIDRUG EFFLUX PUMP"/>
    <property type="match status" value="1"/>
</dbReference>
<dbReference type="Proteomes" id="UP001518990">
    <property type="component" value="Unassembled WGS sequence"/>
</dbReference>
<dbReference type="PANTHER" id="PTHR30386:SF24">
    <property type="entry name" value="MULTIDRUG RESISTANCE EFFLUX PUMP"/>
    <property type="match status" value="1"/>
</dbReference>
<comment type="caution">
    <text evidence="4">The sequence shown here is derived from an EMBL/GenBank/DDBJ whole genome shotgun (WGS) entry which is preliminary data.</text>
</comment>
<dbReference type="InterPro" id="IPR050739">
    <property type="entry name" value="MFP"/>
</dbReference>
<evidence type="ECO:0000313" key="4">
    <source>
        <dbReference type="EMBL" id="MBO1077129.1"/>
    </source>
</evidence>
<evidence type="ECO:0000313" key="5">
    <source>
        <dbReference type="Proteomes" id="UP001518990"/>
    </source>
</evidence>
<dbReference type="SUPFAM" id="SSF111369">
    <property type="entry name" value="HlyD-like secretion proteins"/>
    <property type="match status" value="2"/>
</dbReference>
<sequence>MESIALSGPYPAASSDLATSRIAPVPQGPEDASGVGTAQSPQQPARPLRHLLPNLLPLVLAALLCGGIALGWDDWVGGAATQWTDDAYLASDLTPLAALVAAPVKRVLVDDFQAVRKGDLLIELDERTYAAALAQAEANVRASRAALDDLNAQQALQEANIASAEAAVAGAQAGGHRDSLEAARQQQLLASGIAGTRQKVEQAEAAAQVSAAQVAQARAGVEAARRQLAVLQSKQPELEAALAAAEASRDLARINLGYTQIGAPTDGVVSQRRVFPGQYVGIGTQVISVVPLSRIYVLANFKETQLGRMRQGQPADIRVDAFPGLALKGHVASWSPGTGSQFALLPPDNATGNFTKVVQRLPVKIALDLGPDLIGRLRPGMSVEVTVHVEEPIP</sequence>
<evidence type="ECO:0000256" key="1">
    <source>
        <dbReference type="SAM" id="Coils"/>
    </source>
</evidence>
<dbReference type="InterPro" id="IPR058625">
    <property type="entry name" value="MdtA-like_BSH"/>
</dbReference>
<feature type="coiled-coil region" evidence="1">
    <location>
        <begin position="214"/>
        <end position="241"/>
    </location>
</feature>
<accession>A0ABS3KI25</accession>
<dbReference type="Gene3D" id="1.10.287.470">
    <property type="entry name" value="Helix hairpin bin"/>
    <property type="match status" value="2"/>
</dbReference>
<evidence type="ECO:0000259" key="3">
    <source>
        <dbReference type="Pfam" id="PF25917"/>
    </source>
</evidence>
<organism evidence="4 5">
    <name type="scientific">Roseomonas marmotae</name>
    <dbReference type="NCBI Taxonomy" id="2768161"/>
    <lineage>
        <taxon>Bacteria</taxon>
        <taxon>Pseudomonadati</taxon>
        <taxon>Pseudomonadota</taxon>
        <taxon>Alphaproteobacteria</taxon>
        <taxon>Acetobacterales</taxon>
        <taxon>Roseomonadaceae</taxon>
        <taxon>Roseomonas</taxon>
    </lineage>
</organism>
<protein>
    <submittedName>
        <fullName evidence="4">HlyD family secretion protein</fullName>
    </submittedName>
</protein>
<feature type="region of interest" description="Disordered" evidence="2">
    <location>
        <begin position="1"/>
        <end position="45"/>
    </location>
</feature>
<name>A0ABS3KI25_9PROT</name>
<reference evidence="4 5" key="1">
    <citation type="submission" date="2020-09" db="EMBL/GenBank/DDBJ databases">
        <title>Roseomonas.</title>
        <authorList>
            <person name="Zhu W."/>
        </authorList>
    </citation>
    <scope>NUCLEOTIDE SEQUENCE [LARGE SCALE GENOMIC DNA]</scope>
    <source>
        <strain evidence="4 5">1311</strain>
    </source>
</reference>
<keyword evidence="5" id="KW-1185">Reference proteome</keyword>
<keyword evidence="1" id="KW-0175">Coiled coil</keyword>
<dbReference type="RefSeq" id="WP_207451020.1">
    <property type="nucleotide sequence ID" value="NZ_CP061092.1"/>
</dbReference>
<dbReference type="Gene3D" id="2.40.30.170">
    <property type="match status" value="1"/>
</dbReference>
<dbReference type="PRINTS" id="PR01490">
    <property type="entry name" value="RTXTOXIND"/>
</dbReference>
<dbReference type="Pfam" id="PF25917">
    <property type="entry name" value="BSH_RND"/>
    <property type="match status" value="1"/>
</dbReference>
<dbReference type="EMBL" id="JACTNF010000043">
    <property type="protein sequence ID" value="MBO1077129.1"/>
    <property type="molecule type" value="Genomic_DNA"/>
</dbReference>
<gene>
    <name evidence="4" type="ORF">IAI60_21200</name>
</gene>
<dbReference type="Gene3D" id="2.40.50.100">
    <property type="match status" value="1"/>
</dbReference>
<proteinExistence type="predicted"/>
<evidence type="ECO:0000256" key="2">
    <source>
        <dbReference type="SAM" id="MobiDB-lite"/>
    </source>
</evidence>